<dbReference type="Pfam" id="PF00015">
    <property type="entry name" value="MCPsignal"/>
    <property type="match status" value="1"/>
</dbReference>
<dbReference type="PANTHER" id="PTHR32089:SF112">
    <property type="entry name" value="LYSOZYME-LIKE PROTEIN-RELATED"/>
    <property type="match status" value="1"/>
</dbReference>
<name>A0AAW4YV64_9GAMM</name>
<evidence type="ECO:0000256" key="1">
    <source>
        <dbReference type="ARBA" id="ARBA00004370"/>
    </source>
</evidence>
<dbReference type="GO" id="GO:0004888">
    <property type="term" value="F:transmembrane signaling receptor activity"/>
    <property type="evidence" value="ECO:0007669"/>
    <property type="project" value="InterPro"/>
</dbReference>
<dbReference type="PRINTS" id="PR00260">
    <property type="entry name" value="CHEMTRNSDUCR"/>
</dbReference>
<dbReference type="Gene3D" id="1.20.120.30">
    <property type="entry name" value="Aspartate receptor, ligand-binding domain"/>
    <property type="match status" value="1"/>
</dbReference>
<reference evidence="7" key="1">
    <citation type="submission" date="2020-05" db="EMBL/GenBank/DDBJ databases">
        <authorList>
            <person name="Wang L."/>
            <person name="Shao Z."/>
        </authorList>
    </citation>
    <scope>NUCLEOTIDE SEQUENCE</scope>
    <source>
        <strain evidence="7">MCCC 1A05776</strain>
    </source>
</reference>
<dbReference type="Pfam" id="PF13682">
    <property type="entry name" value="CZB"/>
    <property type="match status" value="1"/>
</dbReference>
<dbReference type="SMART" id="SM00283">
    <property type="entry name" value="MA"/>
    <property type="match status" value="1"/>
</dbReference>
<dbReference type="GO" id="GO:0016020">
    <property type="term" value="C:membrane"/>
    <property type="evidence" value="ECO:0007669"/>
    <property type="project" value="UniProtKB-SubCell"/>
</dbReference>
<comment type="subcellular location">
    <subcellularLocation>
        <location evidence="1">Membrane</location>
    </subcellularLocation>
</comment>
<dbReference type="AlphaFoldDB" id="A0AAW4YV64"/>
<evidence type="ECO:0000256" key="5">
    <source>
        <dbReference type="SAM" id="Coils"/>
    </source>
</evidence>
<dbReference type="InterPro" id="IPR004090">
    <property type="entry name" value="Chemotax_Me-accpt_rcpt"/>
</dbReference>
<dbReference type="Proteomes" id="UP001320178">
    <property type="component" value="Unassembled WGS sequence"/>
</dbReference>
<dbReference type="PANTHER" id="PTHR32089">
    <property type="entry name" value="METHYL-ACCEPTING CHEMOTAXIS PROTEIN MCPB"/>
    <property type="match status" value="1"/>
</dbReference>
<dbReference type="EMBL" id="JABFTS010000004">
    <property type="protein sequence ID" value="MCE8052137.1"/>
    <property type="molecule type" value="Genomic_DNA"/>
</dbReference>
<evidence type="ECO:0000313" key="7">
    <source>
        <dbReference type="EMBL" id="MCE8052137.1"/>
    </source>
</evidence>
<evidence type="ECO:0000256" key="4">
    <source>
        <dbReference type="PROSITE-ProRule" id="PRU00284"/>
    </source>
</evidence>
<dbReference type="GO" id="GO:0006935">
    <property type="term" value="P:chemotaxis"/>
    <property type="evidence" value="ECO:0007669"/>
    <property type="project" value="InterPro"/>
</dbReference>
<dbReference type="InterPro" id="IPR025991">
    <property type="entry name" value="Chemoreceptor_zinc-bind_dom"/>
</dbReference>
<dbReference type="Gene3D" id="6.10.250.3200">
    <property type="match status" value="1"/>
</dbReference>
<sequence>MKLIEQASRIPLIRHRKQKQRDNELALHAEHDRLQGRIDRLEADQRLHQQLFTNLTGFGESLVALRESFSDLSGLLVGNRQATDFTTSESRRSQEALNAMVGELRALNQRIANASEQVTSLRGNAGHIDGFVKVIDEISMQTTLLAFNASIEAARAGDAGRGFAVVATEVRQLASRTSGATEEIGGLNGSILSQADHVDSVMEDNARKAERLSAEASRVMERTEQLLGLTGETSQALSFSAMLSEVELANLEELEIKLEVYRVFMGQSDKGVADIPDEAQCALGRWYYEGTGNQQFYRDQDFRALEMPHRQVHRCAIEAVTHYRAGQMDEAMDALSRMESANLDVMKRLRYIMRKYRPATRQFSPTPSNEFPAIAAVVSKVP</sequence>
<gene>
    <name evidence="7" type="ORF">HOP61_12580</name>
</gene>
<feature type="domain" description="Methyl-accepting transducer" evidence="6">
    <location>
        <begin position="86"/>
        <end position="268"/>
    </location>
</feature>
<comment type="similarity">
    <text evidence="3">Belongs to the methyl-accepting chemotaxis (MCP) protein family.</text>
</comment>
<reference evidence="7" key="2">
    <citation type="journal article" date="2021" name="Front. Microbiol.">
        <title>Aerobic Denitrification and Heterotrophic Sulfur Oxidation in the Genus Halomonas Revealed by Six Novel Species Characterizations and Genome-Based Analysis.</title>
        <authorList>
            <person name="Wang L."/>
            <person name="Shao Z."/>
        </authorList>
    </citation>
    <scope>NUCLEOTIDE SEQUENCE</scope>
    <source>
        <strain evidence="7">MCCC 1A05776</strain>
    </source>
</reference>
<dbReference type="InterPro" id="IPR004089">
    <property type="entry name" value="MCPsignal_dom"/>
</dbReference>
<evidence type="ECO:0000256" key="3">
    <source>
        <dbReference type="ARBA" id="ARBA00029447"/>
    </source>
</evidence>
<proteinExistence type="inferred from homology"/>
<organism evidence="7 8">
    <name type="scientific">Billgrantia desiderata</name>
    <dbReference type="NCBI Taxonomy" id="52021"/>
    <lineage>
        <taxon>Bacteria</taxon>
        <taxon>Pseudomonadati</taxon>
        <taxon>Pseudomonadota</taxon>
        <taxon>Gammaproteobacteria</taxon>
        <taxon>Oceanospirillales</taxon>
        <taxon>Halomonadaceae</taxon>
        <taxon>Billgrantia</taxon>
    </lineage>
</organism>
<evidence type="ECO:0000256" key="2">
    <source>
        <dbReference type="ARBA" id="ARBA00023224"/>
    </source>
</evidence>
<keyword evidence="2 4" id="KW-0807">Transducer</keyword>
<dbReference type="RefSeq" id="WP_275949739.1">
    <property type="nucleotide sequence ID" value="NZ_JABFTS010000004.1"/>
</dbReference>
<evidence type="ECO:0000259" key="6">
    <source>
        <dbReference type="PROSITE" id="PS50111"/>
    </source>
</evidence>
<feature type="coiled-coil region" evidence="5">
    <location>
        <begin position="97"/>
        <end position="124"/>
    </location>
</feature>
<comment type="caution">
    <text evidence="7">The sequence shown here is derived from an EMBL/GenBank/DDBJ whole genome shotgun (WGS) entry which is preliminary data.</text>
</comment>
<dbReference type="SUPFAM" id="SSF58104">
    <property type="entry name" value="Methyl-accepting chemotaxis protein (MCP) signaling domain"/>
    <property type="match status" value="1"/>
</dbReference>
<protein>
    <submittedName>
        <fullName evidence="7">Chemotaxis protein</fullName>
    </submittedName>
</protein>
<evidence type="ECO:0000313" key="8">
    <source>
        <dbReference type="Proteomes" id="UP001320178"/>
    </source>
</evidence>
<dbReference type="PROSITE" id="PS50111">
    <property type="entry name" value="CHEMOTAXIS_TRANSDUC_2"/>
    <property type="match status" value="1"/>
</dbReference>
<dbReference type="GO" id="GO:0007165">
    <property type="term" value="P:signal transduction"/>
    <property type="evidence" value="ECO:0007669"/>
    <property type="project" value="UniProtKB-KW"/>
</dbReference>
<keyword evidence="5" id="KW-0175">Coiled coil</keyword>
<accession>A0AAW4YV64</accession>